<reference evidence="2" key="1">
    <citation type="submission" date="2019-08" db="EMBL/GenBank/DDBJ databases">
        <authorList>
            <person name="Kucharzyk K."/>
            <person name="Murdoch R.W."/>
            <person name="Higgins S."/>
            <person name="Loffler F."/>
        </authorList>
    </citation>
    <scope>NUCLEOTIDE SEQUENCE</scope>
</reference>
<evidence type="ECO:0000313" key="2">
    <source>
        <dbReference type="EMBL" id="MPM23979.1"/>
    </source>
</evidence>
<feature type="compositionally biased region" description="Basic and acidic residues" evidence="1">
    <location>
        <begin position="142"/>
        <end position="159"/>
    </location>
</feature>
<feature type="region of interest" description="Disordered" evidence="1">
    <location>
        <begin position="136"/>
        <end position="159"/>
    </location>
</feature>
<evidence type="ECO:0000256" key="1">
    <source>
        <dbReference type="SAM" id="MobiDB-lite"/>
    </source>
</evidence>
<dbReference type="AlphaFoldDB" id="A0A644Y6P3"/>
<organism evidence="2">
    <name type="scientific">bioreactor metagenome</name>
    <dbReference type="NCBI Taxonomy" id="1076179"/>
    <lineage>
        <taxon>unclassified sequences</taxon>
        <taxon>metagenomes</taxon>
        <taxon>ecological metagenomes</taxon>
    </lineage>
</organism>
<accession>A0A644Y6P3</accession>
<proteinExistence type="predicted"/>
<comment type="caution">
    <text evidence="2">The sequence shown here is derived from an EMBL/GenBank/DDBJ whole genome shotgun (WGS) entry which is preliminary data.</text>
</comment>
<gene>
    <name evidence="2" type="ORF">SDC9_70456</name>
</gene>
<name>A0A644Y6P3_9ZZZZ</name>
<protein>
    <submittedName>
        <fullName evidence="2">Uncharacterized protein</fullName>
    </submittedName>
</protein>
<sequence length="159" mass="16924">MRKLGDVQEGVAVGPGDLVVNFGDDDLGVLRRSLVLIHRRTKAAITVLIRRGHLDKGHGGVVGLGVHVGEVLEEDGGIEPRRLGDKVPGHRAAVGGGKAHLICDVAGQIGNVLRNGDELGDIDVFQVPDAPGKRVHRGFRLPRGEGEHDPVAGFDRLQR</sequence>
<dbReference type="EMBL" id="VSSQ01004156">
    <property type="protein sequence ID" value="MPM23979.1"/>
    <property type="molecule type" value="Genomic_DNA"/>
</dbReference>